<organism evidence="11 12">
    <name type="scientific">Gordonia rubripertincta</name>
    <name type="common">Rhodococcus corallinus</name>
    <dbReference type="NCBI Taxonomy" id="36822"/>
    <lineage>
        <taxon>Bacteria</taxon>
        <taxon>Bacillati</taxon>
        <taxon>Actinomycetota</taxon>
        <taxon>Actinomycetes</taxon>
        <taxon>Mycobacteriales</taxon>
        <taxon>Gordoniaceae</taxon>
        <taxon>Gordonia</taxon>
    </lineage>
</organism>
<dbReference type="Pfam" id="PF02424">
    <property type="entry name" value="ApbE"/>
    <property type="match status" value="1"/>
</dbReference>
<evidence type="ECO:0000313" key="12">
    <source>
        <dbReference type="Proteomes" id="UP001195196"/>
    </source>
</evidence>
<dbReference type="PANTHER" id="PTHR30040:SF2">
    <property type="entry name" value="FAD:PROTEIN FMN TRANSFERASE"/>
    <property type="match status" value="1"/>
</dbReference>
<evidence type="ECO:0000256" key="10">
    <source>
        <dbReference type="ARBA" id="ARBA00048540"/>
    </source>
</evidence>
<evidence type="ECO:0000256" key="8">
    <source>
        <dbReference type="ARBA" id="ARBA00022842"/>
    </source>
</evidence>
<evidence type="ECO:0000256" key="6">
    <source>
        <dbReference type="ARBA" id="ARBA00022723"/>
    </source>
</evidence>
<dbReference type="SUPFAM" id="SSF143631">
    <property type="entry name" value="ApbE-like"/>
    <property type="match status" value="1"/>
</dbReference>
<evidence type="ECO:0000256" key="3">
    <source>
        <dbReference type="ARBA" id="ARBA00016337"/>
    </source>
</evidence>
<dbReference type="InterPro" id="IPR024932">
    <property type="entry name" value="ApbE"/>
</dbReference>
<reference evidence="11" key="1">
    <citation type="submission" date="2021-02" db="EMBL/GenBank/DDBJ databases">
        <title>Taxonomy, biology and ecology of Rhodococcus bacteria occurring in California pistachio and other woody hosts as revealed by genome sequence analyses.</title>
        <authorList>
            <person name="Riely B."/>
            <person name="Gai Y."/>
        </authorList>
    </citation>
    <scope>NUCLEOTIDE SEQUENCE</scope>
    <source>
        <strain evidence="11">BP-295</strain>
    </source>
</reference>
<keyword evidence="8" id="KW-0460">Magnesium</keyword>
<keyword evidence="4" id="KW-0285">Flavoprotein</keyword>
<evidence type="ECO:0000256" key="9">
    <source>
        <dbReference type="ARBA" id="ARBA00031306"/>
    </source>
</evidence>
<dbReference type="AlphaFoldDB" id="A0AAW4GB21"/>
<dbReference type="PANTHER" id="PTHR30040">
    <property type="entry name" value="THIAMINE BIOSYNTHESIS LIPOPROTEIN APBE"/>
    <property type="match status" value="1"/>
</dbReference>
<accession>A0AAW4GB21</accession>
<dbReference type="Gene3D" id="3.10.520.10">
    <property type="entry name" value="ApbE-like domains"/>
    <property type="match status" value="1"/>
</dbReference>
<dbReference type="EC" id="2.7.1.180" evidence="2"/>
<gene>
    <name evidence="11" type="ORF">JTZ10_21355</name>
</gene>
<keyword evidence="5 11" id="KW-0808">Transferase</keyword>
<comment type="catalytic activity">
    <reaction evidence="10">
        <text>L-threonyl-[protein] + FAD = FMN-L-threonyl-[protein] + AMP + H(+)</text>
        <dbReference type="Rhea" id="RHEA:36847"/>
        <dbReference type="Rhea" id="RHEA-COMP:11060"/>
        <dbReference type="Rhea" id="RHEA-COMP:11061"/>
        <dbReference type="ChEBI" id="CHEBI:15378"/>
        <dbReference type="ChEBI" id="CHEBI:30013"/>
        <dbReference type="ChEBI" id="CHEBI:57692"/>
        <dbReference type="ChEBI" id="CHEBI:74257"/>
        <dbReference type="ChEBI" id="CHEBI:456215"/>
        <dbReference type="EC" id="2.7.1.180"/>
    </reaction>
</comment>
<dbReference type="InterPro" id="IPR003374">
    <property type="entry name" value="ApbE-like_sf"/>
</dbReference>
<proteinExistence type="predicted"/>
<comment type="cofactor">
    <cofactor evidence="1">
        <name>Mg(2+)</name>
        <dbReference type="ChEBI" id="CHEBI:18420"/>
    </cofactor>
</comment>
<dbReference type="GO" id="GO:0016740">
    <property type="term" value="F:transferase activity"/>
    <property type="evidence" value="ECO:0007669"/>
    <property type="project" value="UniProtKB-KW"/>
</dbReference>
<dbReference type="Proteomes" id="UP001195196">
    <property type="component" value="Unassembled WGS sequence"/>
</dbReference>
<dbReference type="EMBL" id="JAFFGU010000018">
    <property type="protein sequence ID" value="MBM7280295.1"/>
    <property type="molecule type" value="Genomic_DNA"/>
</dbReference>
<evidence type="ECO:0000256" key="5">
    <source>
        <dbReference type="ARBA" id="ARBA00022679"/>
    </source>
</evidence>
<protein>
    <recommendedName>
        <fullName evidence="3">FAD:protein FMN transferase</fullName>
        <ecNumber evidence="2">2.7.1.180</ecNumber>
    </recommendedName>
    <alternativeName>
        <fullName evidence="9">Flavin transferase</fullName>
    </alternativeName>
</protein>
<comment type="caution">
    <text evidence="11">The sequence shown here is derived from an EMBL/GenBank/DDBJ whole genome shotgun (WGS) entry which is preliminary data.</text>
</comment>
<name>A0AAW4GB21_GORRU</name>
<evidence type="ECO:0000313" key="11">
    <source>
        <dbReference type="EMBL" id="MBM7280295.1"/>
    </source>
</evidence>
<sequence>MSSPDVNSPAAVHDWVFDAIGTRWTVTTPTPLPGAVVDEVRVEIDRIDVAWSRFRDDSTVAEMSRTAGSYPIAESDQPLVDWYRRLYRLTRGAVTPLVGQTLADAGYDPDYTLRPAARVSAVPAWDEVIAGHDAALELRRPALLDVGAAGKGFAADRVAEIVARATDDFVVDAGGDMVVSPRTRPLRVALEHPMDPTKAIGVVALDGGAVCASASNRRVWADWHHIVDPRTASPAWEVLATWVIAPSAMEADGLATALFFTPAAFLRGDFDHHAEGFHHVTIRRNGSVEHTAVPGLELFL</sequence>
<dbReference type="GO" id="GO:0046872">
    <property type="term" value="F:metal ion binding"/>
    <property type="evidence" value="ECO:0007669"/>
    <property type="project" value="UniProtKB-KW"/>
</dbReference>
<evidence type="ECO:0000256" key="1">
    <source>
        <dbReference type="ARBA" id="ARBA00001946"/>
    </source>
</evidence>
<keyword evidence="6" id="KW-0479">Metal-binding</keyword>
<keyword evidence="7" id="KW-0274">FAD</keyword>
<evidence type="ECO:0000256" key="4">
    <source>
        <dbReference type="ARBA" id="ARBA00022630"/>
    </source>
</evidence>
<evidence type="ECO:0000256" key="7">
    <source>
        <dbReference type="ARBA" id="ARBA00022827"/>
    </source>
</evidence>
<evidence type="ECO:0000256" key="2">
    <source>
        <dbReference type="ARBA" id="ARBA00011955"/>
    </source>
</evidence>